<gene>
    <name evidence="6" type="ORF">SAMN05421548_1587</name>
</gene>
<dbReference type="Pfam" id="PF00929">
    <property type="entry name" value="RNase_T"/>
    <property type="match status" value="1"/>
</dbReference>
<proteinExistence type="predicted"/>
<evidence type="ECO:0000256" key="3">
    <source>
        <dbReference type="ARBA" id="ARBA00026073"/>
    </source>
</evidence>
<reference evidence="7" key="1">
    <citation type="submission" date="2016-09" db="EMBL/GenBank/DDBJ databases">
        <authorList>
            <person name="Varghese N."/>
            <person name="Submissions S."/>
        </authorList>
    </citation>
    <scope>NUCLEOTIDE SEQUENCE [LARGE SCALE GENOMIC DNA]</scope>
    <source>
        <strain evidence="7">TNe-862</strain>
    </source>
</reference>
<dbReference type="SUPFAM" id="SSF53098">
    <property type="entry name" value="Ribonuclease H-like"/>
    <property type="match status" value="1"/>
</dbReference>
<evidence type="ECO:0000256" key="1">
    <source>
        <dbReference type="ARBA" id="ARBA00012417"/>
    </source>
</evidence>
<evidence type="ECO:0000313" key="7">
    <source>
        <dbReference type="Proteomes" id="UP000198908"/>
    </source>
</evidence>
<sequence>MKQLNSITQIVAVLDFETTGLSPSLGDRATEVAVILLRGGEIIDRYQSLMNAGRRIPSDVVALTGITNDMIASAPPVSKVMREVAAFVGRHPVVAHNAGFDQRFWQAELGLLGVSAEHSFACTMLASRRIYPEAPSHRLSTLAEMLRLPTSGRAHRAMVDAEMACHLWCRLQYDIAQAYGLERIDHALMARLQKTSKAKVAAFLRGLGPDRV</sequence>
<dbReference type="EC" id="2.7.7.7" evidence="1"/>
<organism evidence="6 7">
    <name type="scientific">Paraburkholderia lycopersici</name>
    <dbReference type="NCBI Taxonomy" id="416944"/>
    <lineage>
        <taxon>Bacteria</taxon>
        <taxon>Pseudomonadati</taxon>
        <taxon>Pseudomonadota</taxon>
        <taxon>Betaproteobacteria</taxon>
        <taxon>Burkholderiales</taxon>
        <taxon>Burkholderiaceae</taxon>
        <taxon>Paraburkholderia</taxon>
    </lineage>
</organism>
<protein>
    <recommendedName>
        <fullName evidence="1">DNA-directed DNA polymerase</fullName>
        <ecNumber evidence="1">2.7.7.7</ecNumber>
    </recommendedName>
</protein>
<dbReference type="NCBIfam" id="TIGR00573">
    <property type="entry name" value="dnaq"/>
    <property type="match status" value="1"/>
</dbReference>
<evidence type="ECO:0000259" key="5">
    <source>
        <dbReference type="SMART" id="SM00479"/>
    </source>
</evidence>
<keyword evidence="7" id="KW-1185">Reference proteome</keyword>
<dbReference type="EMBL" id="FMYQ01000058">
    <property type="protein sequence ID" value="SDE49982.1"/>
    <property type="molecule type" value="Genomic_DNA"/>
</dbReference>
<dbReference type="InterPro" id="IPR036397">
    <property type="entry name" value="RNaseH_sf"/>
</dbReference>
<dbReference type="RefSeq" id="WP_092006628.1">
    <property type="nucleotide sequence ID" value="NZ_FMYQ01000058.1"/>
</dbReference>
<name>A0A1G7DEK8_9BURK</name>
<dbReference type="CDD" id="cd06127">
    <property type="entry name" value="DEDDh"/>
    <property type="match status" value="1"/>
</dbReference>
<dbReference type="SMART" id="SM00479">
    <property type="entry name" value="EXOIII"/>
    <property type="match status" value="1"/>
</dbReference>
<dbReference type="GO" id="GO:0008408">
    <property type="term" value="F:3'-5' exonuclease activity"/>
    <property type="evidence" value="ECO:0007669"/>
    <property type="project" value="TreeGrafter"/>
</dbReference>
<dbReference type="GO" id="GO:0003677">
    <property type="term" value="F:DNA binding"/>
    <property type="evidence" value="ECO:0007669"/>
    <property type="project" value="InterPro"/>
</dbReference>
<feature type="domain" description="Exonuclease" evidence="5">
    <location>
        <begin position="10"/>
        <end position="177"/>
    </location>
</feature>
<dbReference type="GO" id="GO:0003887">
    <property type="term" value="F:DNA-directed DNA polymerase activity"/>
    <property type="evidence" value="ECO:0007669"/>
    <property type="project" value="UniProtKB-EC"/>
</dbReference>
<dbReference type="OrthoDB" id="9804290at2"/>
<dbReference type="PANTHER" id="PTHR30231:SF37">
    <property type="entry name" value="EXODEOXYRIBONUCLEASE 10"/>
    <property type="match status" value="1"/>
</dbReference>
<dbReference type="InterPro" id="IPR006054">
    <property type="entry name" value="DnaQ"/>
</dbReference>
<dbReference type="Gene3D" id="3.30.420.10">
    <property type="entry name" value="Ribonuclease H-like superfamily/Ribonuclease H"/>
    <property type="match status" value="1"/>
</dbReference>
<dbReference type="InterPro" id="IPR012337">
    <property type="entry name" value="RNaseH-like_sf"/>
</dbReference>
<evidence type="ECO:0000313" key="6">
    <source>
        <dbReference type="EMBL" id="SDE49982.1"/>
    </source>
</evidence>
<dbReference type="GO" id="GO:0005829">
    <property type="term" value="C:cytosol"/>
    <property type="evidence" value="ECO:0007669"/>
    <property type="project" value="TreeGrafter"/>
</dbReference>
<dbReference type="STRING" id="416944.SAMN05421548_1587"/>
<evidence type="ECO:0000256" key="2">
    <source>
        <dbReference type="ARBA" id="ARBA00025483"/>
    </source>
</evidence>
<comment type="subunit">
    <text evidence="3">DNA polymerase III contains a core (composed of alpha, epsilon and theta chains) that associates with a tau subunit. This core dimerizes to form the POLIII' complex. PolIII' associates with the gamma complex (composed of gamma, delta, delta', psi and chi chains) and with the beta chain to form the complete DNA polymerase III complex.</text>
</comment>
<accession>A0A1G7DEK8</accession>
<dbReference type="GO" id="GO:0045004">
    <property type="term" value="P:DNA replication proofreading"/>
    <property type="evidence" value="ECO:0007669"/>
    <property type="project" value="TreeGrafter"/>
</dbReference>
<dbReference type="Proteomes" id="UP000198908">
    <property type="component" value="Unassembled WGS sequence"/>
</dbReference>
<evidence type="ECO:0000256" key="4">
    <source>
        <dbReference type="ARBA" id="ARBA00049244"/>
    </source>
</evidence>
<dbReference type="InterPro" id="IPR013520">
    <property type="entry name" value="Ribonucl_H"/>
</dbReference>
<dbReference type="PANTHER" id="PTHR30231">
    <property type="entry name" value="DNA POLYMERASE III SUBUNIT EPSILON"/>
    <property type="match status" value="1"/>
</dbReference>
<dbReference type="FunFam" id="3.30.420.10:FF:000045">
    <property type="entry name" value="3'-5' exonuclease DinG"/>
    <property type="match status" value="1"/>
</dbReference>
<comment type="catalytic activity">
    <reaction evidence="4">
        <text>DNA(n) + a 2'-deoxyribonucleoside 5'-triphosphate = DNA(n+1) + diphosphate</text>
        <dbReference type="Rhea" id="RHEA:22508"/>
        <dbReference type="Rhea" id="RHEA-COMP:17339"/>
        <dbReference type="Rhea" id="RHEA-COMP:17340"/>
        <dbReference type="ChEBI" id="CHEBI:33019"/>
        <dbReference type="ChEBI" id="CHEBI:61560"/>
        <dbReference type="ChEBI" id="CHEBI:173112"/>
        <dbReference type="EC" id="2.7.7.7"/>
    </reaction>
</comment>
<dbReference type="AlphaFoldDB" id="A0A1G7DEK8"/>
<comment type="function">
    <text evidence="2">DNA polymerase III is a complex, multichain enzyme responsible for most of the replicative synthesis in bacteria. The epsilon subunit contain the editing function and is a proofreading 3'-5' exonuclease.</text>
</comment>